<dbReference type="RefSeq" id="XP_001581897.1">
    <property type="nucleotide sequence ID" value="XM_001581847.1"/>
</dbReference>
<dbReference type="InterPro" id="IPR052779">
    <property type="entry name" value="WDR62"/>
</dbReference>
<dbReference type="InterPro" id="IPR015943">
    <property type="entry name" value="WD40/YVTN_repeat-like_dom_sf"/>
</dbReference>
<dbReference type="KEGG" id="tva:5466456"/>
<dbReference type="OrthoDB" id="674604at2759"/>
<dbReference type="InterPro" id="IPR001680">
    <property type="entry name" value="WD40_rpt"/>
</dbReference>
<evidence type="ECO:0000313" key="6">
    <source>
        <dbReference type="Proteomes" id="UP000001542"/>
    </source>
</evidence>
<dbReference type="InterPro" id="IPR036322">
    <property type="entry name" value="WD40_repeat_dom_sf"/>
</dbReference>
<dbReference type="VEuPathDB" id="TrichDB:TVAGG3_0564700"/>
<evidence type="ECO:0000256" key="4">
    <source>
        <dbReference type="SAM" id="MobiDB-lite"/>
    </source>
</evidence>
<dbReference type="Pfam" id="PF00400">
    <property type="entry name" value="WD40"/>
    <property type="match status" value="1"/>
</dbReference>
<reference evidence="5" key="1">
    <citation type="submission" date="2006-10" db="EMBL/GenBank/DDBJ databases">
        <authorList>
            <person name="Amadeo P."/>
            <person name="Zhao Q."/>
            <person name="Wortman J."/>
            <person name="Fraser-Liggett C."/>
            <person name="Carlton J."/>
        </authorList>
    </citation>
    <scope>NUCLEOTIDE SEQUENCE</scope>
    <source>
        <strain evidence="5">G3</strain>
    </source>
</reference>
<dbReference type="PROSITE" id="PS50082">
    <property type="entry name" value="WD_REPEATS_2"/>
    <property type="match status" value="1"/>
</dbReference>
<feature type="compositionally biased region" description="Acidic residues" evidence="4">
    <location>
        <begin position="684"/>
        <end position="693"/>
    </location>
</feature>
<feature type="compositionally biased region" description="Polar residues" evidence="4">
    <location>
        <begin position="694"/>
        <end position="711"/>
    </location>
</feature>
<dbReference type="InParanoid" id="A2DFI3"/>
<dbReference type="PANTHER" id="PTHR45589">
    <property type="entry name" value="WD REPEAT DOMAIN 62, ISOFORM G"/>
    <property type="match status" value="1"/>
</dbReference>
<sequence length="795" mass="87439">MEPILEKVVGSGIISSSVFTSYSKSGVTAIACGGILSIFVPKSKIRYDYVVDPKIREITALAFSPSGTDIAIAESGPNSTIWVVSFSDSFDKIISTYPIKTAQNGFSYIGLTPEAKSLVEIDNEEKPFLYLWDLTTPNASVIGYYHLSAIPKHLHISFDGKLAIVSGEKLLQFINIQPKTDSKQGDKPVVLQSRSGAKVKFKDRTFVASAINPNEPNDALCLTNYGTLVIFEKAGSICSQNTKLRMPKFSIIPVEFKVKATSLAIDNKIILIGTETGSILAVKKDATQYVIFGRFSITGKSVVAITLSKRIVSAAYSDGSIIFWLRKIKEPPLLTISNHSGSINATITEKEGTMYTAGSDGTIRIWDIQEGERICKQIIAKPVDFNQSLTGIRCIVCVGNFLVAGDFRGTLHVLSKANLNPIQQLQISKQAITAIASNQDTVVCGTDVGKIITFQVALTGLIQLKTVTLNNPSTVTSLLITDDGKIIAACADELRLFNGQEIKSIQASSLSLSFFPNKKYFVSACNDDNSMKIIKINNFSVFRSYNLANGSYPVKVSVEPSSGLFISACMSDSTVRIVDSFSGEQIYVISSMSSLITDISYISGNFVLSSFQGFCGIWRLPEQIHNAIKERTVPDVLSLLNEQHTTSANMKNMRGSIMRSSVVDGMFEEAKESVQNDLTTIEEAGEEEDDEEQNGSQNMVFDQPRPSKQGQYESKIDNIVRASFIKKSKKYEIEDVATNLKSVFQEALEILNTEGDKEETKELRDVVQQAQRKCIKSEWFKELLKQNIDSFLLCK</sequence>
<dbReference type="eggNOG" id="KOG1408">
    <property type="taxonomic scope" value="Eukaryota"/>
</dbReference>
<keyword evidence="1 3" id="KW-0853">WD repeat</keyword>
<dbReference type="AlphaFoldDB" id="A2DFI3"/>
<accession>A2DFI3</accession>
<dbReference type="VEuPathDB" id="TrichDB:TVAG_437370"/>
<evidence type="ECO:0000256" key="3">
    <source>
        <dbReference type="PROSITE-ProRule" id="PRU00221"/>
    </source>
</evidence>
<reference evidence="5" key="2">
    <citation type="journal article" date="2007" name="Science">
        <title>Draft genome sequence of the sexually transmitted pathogen Trichomonas vaginalis.</title>
        <authorList>
            <person name="Carlton J.M."/>
            <person name="Hirt R.P."/>
            <person name="Silva J.C."/>
            <person name="Delcher A.L."/>
            <person name="Schatz M."/>
            <person name="Zhao Q."/>
            <person name="Wortman J.R."/>
            <person name="Bidwell S.L."/>
            <person name="Alsmark U.C.M."/>
            <person name="Besteiro S."/>
            <person name="Sicheritz-Ponten T."/>
            <person name="Noel C.J."/>
            <person name="Dacks J.B."/>
            <person name="Foster P.G."/>
            <person name="Simillion C."/>
            <person name="Van de Peer Y."/>
            <person name="Miranda-Saavedra D."/>
            <person name="Barton G.J."/>
            <person name="Westrop G.D."/>
            <person name="Mueller S."/>
            <person name="Dessi D."/>
            <person name="Fiori P.L."/>
            <person name="Ren Q."/>
            <person name="Paulsen I."/>
            <person name="Zhang H."/>
            <person name="Bastida-Corcuera F.D."/>
            <person name="Simoes-Barbosa A."/>
            <person name="Brown M.T."/>
            <person name="Hayes R.D."/>
            <person name="Mukherjee M."/>
            <person name="Okumura C.Y."/>
            <person name="Schneider R."/>
            <person name="Smith A.J."/>
            <person name="Vanacova S."/>
            <person name="Villalvazo M."/>
            <person name="Haas B.J."/>
            <person name="Pertea M."/>
            <person name="Feldblyum T.V."/>
            <person name="Utterback T.R."/>
            <person name="Shu C.L."/>
            <person name="Osoegawa K."/>
            <person name="de Jong P.J."/>
            <person name="Hrdy I."/>
            <person name="Horvathova L."/>
            <person name="Zubacova Z."/>
            <person name="Dolezal P."/>
            <person name="Malik S.B."/>
            <person name="Logsdon J.M. Jr."/>
            <person name="Henze K."/>
            <person name="Gupta A."/>
            <person name="Wang C.C."/>
            <person name="Dunne R.L."/>
            <person name="Upcroft J.A."/>
            <person name="Upcroft P."/>
            <person name="White O."/>
            <person name="Salzberg S.L."/>
            <person name="Tang P."/>
            <person name="Chiu C.-H."/>
            <person name="Lee Y.-S."/>
            <person name="Embley T.M."/>
            <person name="Coombs G.H."/>
            <person name="Mottram J.C."/>
            <person name="Tachezy J."/>
            <person name="Fraser-Liggett C.M."/>
            <person name="Johnson P.J."/>
        </authorList>
    </citation>
    <scope>NUCLEOTIDE SEQUENCE [LARGE SCALE GENOMIC DNA]</scope>
    <source>
        <strain evidence="5">G3</strain>
    </source>
</reference>
<dbReference type="PROSITE" id="PS50294">
    <property type="entry name" value="WD_REPEATS_REGION"/>
    <property type="match status" value="1"/>
</dbReference>
<protein>
    <submittedName>
        <fullName evidence="5">Uncharacterized protein</fullName>
    </submittedName>
</protein>
<name>A2DFI3_TRIV3</name>
<proteinExistence type="predicted"/>
<dbReference type="SUPFAM" id="SSF50978">
    <property type="entry name" value="WD40 repeat-like"/>
    <property type="match status" value="2"/>
</dbReference>
<dbReference type="InterPro" id="IPR019775">
    <property type="entry name" value="WD40_repeat_CS"/>
</dbReference>
<evidence type="ECO:0000313" key="5">
    <source>
        <dbReference type="EMBL" id="EAY20911.1"/>
    </source>
</evidence>
<dbReference type="EMBL" id="DS113194">
    <property type="protein sequence ID" value="EAY20911.1"/>
    <property type="molecule type" value="Genomic_DNA"/>
</dbReference>
<dbReference type="Proteomes" id="UP000001542">
    <property type="component" value="Unassembled WGS sequence"/>
</dbReference>
<dbReference type="STRING" id="5722.A2DFI3"/>
<evidence type="ECO:0000256" key="2">
    <source>
        <dbReference type="ARBA" id="ARBA00022737"/>
    </source>
</evidence>
<dbReference type="SMART" id="SM00320">
    <property type="entry name" value="WD40"/>
    <property type="match status" value="5"/>
</dbReference>
<organism evidence="5 6">
    <name type="scientific">Trichomonas vaginalis (strain ATCC PRA-98 / G3)</name>
    <dbReference type="NCBI Taxonomy" id="412133"/>
    <lineage>
        <taxon>Eukaryota</taxon>
        <taxon>Metamonada</taxon>
        <taxon>Parabasalia</taxon>
        <taxon>Trichomonadida</taxon>
        <taxon>Trichomonadidae</taxon>
        <taxon>Trichomonas</taxon>
    </lineage>
</organism>
<dbReference type="PANTHER" id="PTHR45589:SF1">
    <property type="entry name" value="WD REPEAT DOMAIN 62, ISOFORM G"/>
    <property type="match status" value="1"/>
</dbReference>
<feature type="region of interest" description="Disordered" evidence="4">
    <location>
        <begin position="684"/>
        <end position="711"/>
    </location>
</feature>
<keyword evidence="2" id="KW-0677">Repeat</keyword>
<gene>
    <name evidence="5" type="ORF">TVAG_437370</name>
</gene>
<dbReference type="Gene3D" id="2.130.10.10">
    <property type="entry name" value="YVTN repeat-like/Quinoprotein amine dehydrogenase"/>
    <property type="match status" value="3"/>
</dbReference>
<evidence type="ECO:0000256" key="1">
    <source>
        <dbReference type="ARBA" id="ARBA00022574"/>
    </source>
</evidence>
<feature type="repeat" description="WD" evidence="3">
    <location>
        <begin position="336"/>
        <end position="376"/>
    </location>
</feature>
<dbReference type="PROSITE" id="PS00678">
    <property type="entry name" value="WD_REPEATS_1"/>
    <property type="match status" value="1"/>
</dbReference>
<keyword evidence="6" id="KW-1185">Reference proteome</keyword>